<reference evidence="1" key="1">
    <citation type="submission" date="2021-05" db="EMBL/GenBank/DDBJ databases">
        <authorList>
            <person name="Pan Q."/>
            <person name="Jouanno E."/>
            <person name="Zahm M."/>
            <person name="Klopp C."/>
            <person name="Cabau C."/>
            <person name="Louis A."/>
            <person name="Berthelot C."/>
            <person name="Parey E."/>
            <person name="Roest Crollius H."/>
            <person name="Montfort J."/>
            <person name="Robinson-Rechavi M."/>
            <person name="Bouchez O."/>
            <person name="Lampietro C."/>
            <person name="Lopez Roques C."/>
            <person name="Donnadieu C."/>
            <person name="Postlethwait J."/>
            <person name="Bobe J."/>
            <person name="Dillon D."/>
            <person name="Chandos A."/>
            <person name="von Hippel F."/>
            <person name="Guiguen Y."/>
        </authorList>
    </citation>
    <scope>NUCLEOTIDE SEQUENCE</scope>
    <source>
        <strain evidence="1">YG-Jan2019</strain>
    </source>
</reference>
<evidence type="ECO:0000313" key="2">
    <source>
        <dbReference type="Proteomes" id="UP001157502"/>
    </source>
</evidence>
<comment type="caution">
    <text evidence="1">The sequence shown here is derived from an EMBL/GenBank/DDBJ whole genome shotgun (WGS) entry which is preliminary data.</text>
</comment>
<organism evidence="1 2">
    <name type="scientific">Dallia pectoralis</name>
    <name type="common">Alaska blackfish</name>
    <dbReference type="NCBI Taxonomy" id="75939"/>
    <lineage>
        <taxon>Eukaryota</taxon>
        <taxon>Metazoa</taxon>
        <taxon>Chordata</taxon>
        <taxon>Craniata</taxon>
        <taxon>Vertebrata</taxon>
        <taxon>Euteleostomi</taxon>
        <taxon>Actinopterygii</taxon>
        <taxon>Neopterygii</taxon>
        <taxon>Teleostei</taxon>
        <taxon>Protacanthopterygii</taxon>
        <taxon>Esociformes</taxon>
        <taxon>Umbridae</taxon>
        <taxon>Dallia</taxon>
    </lineage>
</organism>
<dbReference type="EMBL" id="CM055731">
    <property type="protein sequence ID" value="KAJ8012819.1"/>
    <property type="molecule type" value="Genomic_DNA"/>
</dbReference>
<evidence type="ECO:0000313" key="1">
    <source>
        <dbReference type="EMBL" id="KAJ8012819.1"/>
    </source>
</evidence>
<keyword evidence="2" id="KW-1185">Reference proteome</keyword>
<gene>
    <name evidence="1" type="ORF">DPEC_G00046830</name>
</gene>
<proteinExistence type="predicted"/>
<name>A0ACC2HA33_DALPE</name>
<sequence length="134" mass="14705">MSHLRRSNILFHAGCVLNTWVSAALHKDAIMQIARPFPLLCIFPQSTPLIKNEQGEEQNGPSSTCQGFNEPRISACGREGNTKVQNVKDSGLHIVGSSPRGCLRRSVSRGYQAGCLSHLESSLPLPHRNTNEWG</sequence>
<dbReference type="Proteomes" id="UP001157502">
    <property type="component" value="Chromosome 4"/>
</dbReference>
<accession>A0ACC2HA33</accession>
<protein>
    <submittedName>
        <fullName evidence="1">Uncharacterized protein</fullName>
    </submittedName>
</protein>